<reference evidence="7" key="1">
    <citation type="submission" date="2019-04" db="EMBL/GenBank/DDBJ databases">
        <title>Friends and foes A comparative genomics studyof 23 Aspergillus species from section Flavi.</title>
        <authorList>
            <consortium name="DOE Joint Genome Institute"/>
            <person name="Kjaerbolling I."/>
            <person name="Vesth T."/>
            <person name="Frisvad J.C."/>
            <person name="Nybo J.L."/>
            <person name="Theobald S."/>
            <person name="Kildgaard S."/>
            <person name="Isbrandt T."/>
            <person name="Kuo A."/>
            <person name="Sato A."/>
            <person name="Lyhne E.K."/>
            <person name="Kogle M.E."/>
            <person name="Wiebenga A."/>
            <person name="Kun R.S."/>
            <person name="Lubbers R.J."/>
            <person name="Makela M.R."/>
            <person name="Barry K."/>
            <person name="Chovatia M."/>
            <person name="Clum A."/>
            <person name="Daum C."/>
            <person name="Haridas S."/>
            <person name="He G."/>
            <person name="LaButti K."/>
            <person name="Lipzen A."/>
            <person name="Mondo S."/>
            <person name="Riley R."/>
            <person name="Salamov A."/>
            <person name="Simmons B.A."/>
            <person name="Magnuson J.K."/>
            <person name="Henrissat B."/>
            <person name="Mortensen U.H."/>
            <person name="Larsen T.O."/>
            <person name="Devries R.P."/>
            <person name="Grigoriev I.V."/>
            <person name="Machida M."/>
            <person name="Baker S.E."/>
            <person name="Andersen M.R."/>
        </authorList>
    </citation>
    <scope>NUCLEOTIDE SEQUENCE [LARGE SCALE GENOMIC DNA]</scope>
    <source>
        <strain evidence="7">IBT 14317</strain>
    </source>
</reference>
<dbReference type="InterPro" id="IPR036259">
    <property type="entry name" value="MFS_trans_sf"/>
</dbReference>
<organism evidence="7">
    <name type="scientific">Petromyces alliaceus</name>
    <name type="common">Aspergillus alliaceus</name>
    <dbReference type="NCBI Taxonomy" id="209559"/>
    <lineage>
        <taxon>Eukaryota</taxon>
        <taxon>Fungi</taxon>
        <taxon>Dikarya</taxon>
        <taxon>Ascomycota</taxon>
        <taxon>Pezizomycotina</taxon>
        <taxon>Eurotiomycetes</taxon>
        <taxon>Eurotiomycetidae</taxon>
        <taxon>Eurotiales</taxon>
        <taxon>Aspergillaceae</taxon>
        <taxon>Aspergillus</taxon>
        <taxon>Aspergillus subgen. Circumdati</taxon>
    </lineage>
</organism>
<evidence type="ECO:0000256" key="2">
    <source>
        <dbReference type="ARBA" id="ARBA00022692"/>
    </source>
</evidence>
<evidence type="ECO:0000256" key="4">
    <source>
        <dbReference type="ARBA" id="ARBA00023136"/>
    </source>
</evidence>
<sequence>MTESPIGTFHIHYFASASSFTNKQSETLTAPLPLAKLFDVLEAKYPGIEKKVLTSCGVSINAEYVDVEEERIKLRDMEAARDGQSRTLAFICGGDEVAIIPPDLNLDQHNGLAKILNTVVCARLEIEACNHSPALIAMTVDPENGLPYARANTSVEEGKALDTTQTAVKESKLVPDDSPESWRRGSYRPTRLQSNLTIISCYIANFSDGFQNSLANPTNVIFKKLLGTKGYPSEMQTRISNSLLIGAILGVLALGYTSDMFSRRAGLLFTSGLVAVGTLMSTLALQVYPTRNMLWYFVVVRGIAGFGVGGEYPPSAAAGIEESDDFKRKYRGPIFVSFTTLMATSAAPIQMIVYLICLIASNENLPVTFHALYSIATILPVIIMILRFFMTDSTLFHYSNFKRQKRPVKFYLLLLKRYRWRLFTTSLAFFLYDFINFPNSIMSSTIINSLVKDHNIRTTAIWQVILGALPVPGVIVGAWLTNAIGRRYTGILGFAGYMVLGFVIGGTFPTLAKNMPAFVVLYGLLQALGHMGPGATIGLISSESFPTAMRGMGYSVATAFGRTGAAVGTQCFTPLQEAAGKQSTFYLAGAVAILGMIVYWFLPESSQLDLEEEDRELSVYLAENGFPMEKA</sequence>
<keyword evidence="4 5" id="KW-0472">Membrane</keyword>
<protein>
    <submittedName>
        <fullName evidence="7">Major facilitator superfamily domain-containing protein</fullName>
    </submittedName>
</protein>
<comment type="subcellular location">
    <subcellularLocation>
        <location evidence="1">Membrane</location>
        <topology evidence="1">Multi-pass membrane protein</topology>
    </subcellularLocation>
</comment>
<dbReference type="SUPFAM" id="SSF103473">
    <property type="entry name" value="MFS general substrate transporter"/>
    <property type="match status" value="1"/>
</dbReference>
<dbReference type="InterPro" id="IPR020846">
    <property type="entry name" value="MFS_dom"/>
</dbReference>
<dbReference type="Gene3D" id="3.10.20.30">
    <property type="match status" value="1"/>
</dbReference>
<dbReference type="EMBL" id="ML735219">
    <property type="protein sequence ID" value="KAE8395194.1"/>
    <property type="molecule type" value="Genomic_DNA"/>
</dbReference>
<dbReference type="PANTHER" id="PTHR23508:SF10">
    <property type="entry name" value="CARBOXYLIC ACID TRANSPORTER PROTEIN HOMOLOG"/>
    <property type="match status" value="1"/>
</dbReference>
<feature type="transmembrane region" description="Helical" evidence="5">
    <location>
        <begin position="373"/>
        <end position="398"/>
    </location>
</feature>
<dbReference type="AlphaFoldDB" id="A0A5N7CM33"/>
<proteinExistence type="predicted"/>
<feature type="domain" description="Major facilitator superfamily (MFS) profile" evidence="6">
    <location>
        <begin position="197"/>
        <end position="607"/>
    </location>
</feature>
<dbReference type="InterPro" id="IPR012675">
    <property type="entry name" value="Beta-grasp_dom_sf"/>
</dbReference>
<evidence type="ECO:0000256" key="5">
    <source>
        <dbReference type="SAM" id="Phobius"/>
    </source>
</evidence>
<dbReference type="SUPFAM" id="SSF54285">
    <property type="entry name" value="MoaD/ThiS"/>
    <property type="match status" value="1"/>
</dbReference>
<keyword evidence="2 5" id="KW-0812">Transmembrane</keyword>
<dbReference type="InterPro" id="IPR016155">
    <property type="entry name" value="Mopterin_synth/thiamin_S_b"/>
</dbReference>
<dbReference type="OrthoDB" id="2153661at2759"/>
<feature type="transmembrane region" description="Helical" evidence="5">
    <location>
        <begin position="265"/>
        <end position="288"/>
    </location>
</feature>
<feature type="transmembrane region" description="Helical" evidence="5">
    <location>
        <begin position="239"/>
        <end position="258"/>
    </location>
</feature>
<feature type="transmembrane region" description="Helical" evidence="5">
    <location>
        <begin position="518"/>
        <end position="540"/>
    </location>
</feature>
<dbReference type="GO" id="GO:0005886">
    <property type="term" value="C:plasma membrane"/>
    <property type="evidence" value="ECO:0007669"/>
    <property type="project" value="TreeGrafter"/>
</dbReference>
<dbReference type="InterPro" id="IPR005828">
    <property type="entry name" value="MFS_sugar_transport-like"/>
</dbReference>
<feature type="transmembrane region" description="Helical" evidence="5">
    <location>
        <begin position="334"/>
        <end position="361"/>
    </location>
</feature>
<dbReference type="PANTHER" id="PTHR23508">
    <property type="entry name" value="CARBOXYLIC ACID TRANSPORTER PROTEIN HOMOLOG"/>
    <property type="match status" value="1"/>
</dbReference>
<accession>A0A5N7CM33</accession>
<keyword evidence="3 5" id="KW-1133">Transmembrane helix</keyword>
<name>A0A5N7CM33_PETAA</name>
<dbReference type="Pfam" id="PF00083">
    <property type="entry name" value="Sugar_tr"/>
    <property type="match status" value="2"/>
</dbReference>
<dbReference type="PROSITE" id="PS50850">
    <property type="entry name" value="MFS"/>
    <property type="match status" value="1"/>
</dbReference>
<evidence type="ECO:0000259" key="6">
    <source>
        <dbReference type="PROSITE" id="PS50850"/>
    </source>
</evidence>
<evidence type="ECO:0000256" key="1">
    <source>
        <dbReference type="ARBA" id="ARBA00004141"/>
    </source>
</evidence>
<feature type="transmembrane region" description="Helical" evidence="5">
    <location>
        <begin position="460"/>
        <end position="480"/>
    </location>
</feature>
<gene>
    <name evidence="7" type="ORF">BDV23DRAFT_178715</name>
</gene>
<evidence type="ECO:0000313" key="7">
    <source>
        <dbReference type="EMBL" id="KAE8395194.1"/>
    </source>
</evidence>
<dbReference type="GO" id="GO:0046943">
    <property type="term" value="F:carboxylic acid transmembrane transporter activity"/>
    <property type="evidence" value="ECO:0007669"/>
    <property type="project" value="TreeGrafter"/>
</dbReference>
<evidence type="ECO:0000256" key="3">
    <source>
        <dbReference type="ARBA" id="ARBA00022989"/>
    </source>
</evidence>
<dbReference type="Gene3D" id="1.20.1250.20">
    <property type="entry name" value="MFS general substrate transporter like domains"/>
    <property type="match status" value="1"/>
</dbReference>
<dbReference type="Proteomes" id="UP000326877">
    <property type="component" value="Unassembled WGS sequence"/>
</dbReference>
<feature type="transmembrane region" description="Helical" evidence="5">
    <location>
        <begin position="492"/>
        <end position="512"/>
    </location>
</feature>
<dbReference type="CDD" id="cd00754">
    <property type="entry name" value="Ubl_MoaD"/>
    <property type="match status" value="1"/>
</dbReference>
<feature type="transmembrane region" description="Helical" evidence="5">
    <location>
        <begin position="584"/>
        <end position="602"/>
    </location>
</feature>